<dbReference type="PROSITE" id="PS00061">
    <property type="entry name" value="ADH_SHORT"/>
    <property type="match status" value="1"/>
</dbReference>
<evidence type="ECO:0000256" key="1">
    <source>
        <dbReference type="ARBA" id="ARBA00004240"/>
    </source>
</evidence>
<reference evidence="5 6" key="1">
    <citation type="submission" date="2024-04" db="EMBL/GenBank/DDBJ databases">
        <title>Tritrichomonas musculus Genome.</title>
        <authorList>
            <person name="Alves-Ferreira E."/>
            <person name="Grigg M."/>
            <person name="Lorenzi H."/>
            <person name="Galac M."/>
        </authorList>
    </citation>
    <scope>NUCLEOTIDE SEQUENCE [LARGE SCALE GENOMIC DNA]</scope>
    <source>
        <strain evidence="5 6">EAF2021</strain>
    </source>
</reference>
<dbReference type="PANTHER" id="PTHR43899">
    <property type="entry name" value="RH59310P"/>
    <property type="match status" value="1"/>
</dbReference>
<dbReference type="PANTHER" id="PTHR43899:SF13">
    <property type="entry name" value="RH59310P"/>
    <property type="match status" value="1"/>
</dbReference>
<keyword evidence="3" id="KW-0560">Oxidoreductase</keyword>
<dbReference type="InterPro" id="IPR051019">
    <property type="entry name" value="VLCFA-Steroid_DH"/>
</dbReference>
<evidence type="ECO:0000313" key="5">
    <source>
        <dbReference type="EMBL" id="KAK8889865.1"/>
    </source>
</evidence>
<keyword evidence="4" id="KW-0472">Membrane</keyword>
<keyword evidence="4" id="KW-1133">Transmembrane helix</keyword>
<organism evidence="5 6">
    <name type="scientific">Tritrichomonas musculus</name>
    <dbReference type="NCBI Taxonomy" id="1915356"/>
    <lineage>
        <taxon>Eukaryota</taxon>
        <taxon>Metamonada</taxon>
        <taxon>Parabasalia</taxon>
        <taxon>Tritrichomonadida</taxon>
        <taxon>Tritrichomonadidae</taxon>
        <taxon>Tritrichomonas</taxon>
    </lineage>
</organism>
<protein>
    <recommendedName>
        <fullName evidence="7">Oxidoreductase, short chain dehydrogenase/reductase family protein</fullName>
    </recommendedName>
</protein>
<comment type="similarity">
    <text evidence="2">Belongs to the short-chain dehydrogenases/reductases (SDR) family.</text>
</comment>
<dbReference type="EMBL" id="JAPFFF010000005">
    <property type="protein sequence ID" value="KAK8889865.1"/>
    <property type="molecule type" value="Genomic_DNA"/>
</dbReference>
<dbReference type="CDD" id="cd05233">
    <property type="entry name" value="SDR_c"/>
    <property type="match status" value="1"/>
</dbReference>
<comment type="caution">
    <text evidence="5">The sequence shown here is derived from an EMBL/GenBank/DDBJ whole genome shotgun (WGS) entry which is preliminary data.</text>
</comment>
<evidence type="ECO:0000256" key="2">
    <source>
        <dbReference type="ARBA" id="ARBA00006484"/>
    </source>
</evidence>
<accession>A0ABR2KIQ1</accession>
<dbReference type="Proteomes" id="UP001470230">
    <property type="component" value="Unassembled WGS sequence"/>
</dbReference>
<comment type="subcellular location">
    <subcellularLocation>
        <location evidence="1">Endoplasmic reticulum</location>
    </subcellularLocation>
</comment>
<dbReference type="InterPro" id="IPR002347">
    <property type="entry name" value="SDR_fam"/>
</dbReference>
<keyword evidence="4" id="KW-0812">Transmembrane</keyword>
<evidence type="ECO:0000313" key="6">
    <source>
        <dbReference type="Proteomes" id="UP001470230"/>
    </source>
</evidence>
<evidence type="ECO:0000256" key="3">
    <source>
        <dbReference type="ARBA" id="ARBA00023002"/>
    </source>
</evidence>
<dbReference type="Gene3D" id="3.40.50.720">
    <property type="entry name" value="NAD(P)-binding Rossmann-like Domain"/>
    <property type="match status" value="1"/>
</dbReference>
<name>A0ABR2KIQ1_9EUKA</name>
<dbReference type="InterPro" id="IPR036291">
    <property type="entry name" value="NAD(P)-bd_dom_sf"/>
</dbReference>
<proteinExistence type="inferred from homology"/>
<feature type="transmembrane region" description="Helical" evidence="4">
    <location>
        <begin position="6"/>
        <end position="30"/>
    </location>
</feature>
<keyword evidence="6" id="KW-1185">Reference proteome</keyword>
<evidence type="ECO:0000256" key="4">
    <source>
        <dbReference type="SAM" id="Phobius"/>
    </source>
</evidence>
<dbReference type="PRINTS" id="PR00081">
    <property type="entry name" value="GDHRDH"/>
</dbReference>
<dbReference type="InterPro" id="IPR020904">
    <property type="entry name" value="Sc_DH/Rdtase_CS"/>
</dbReference>
<evidence type="ECO:0008006" key="7">
    <source>
        <dbReference type="Google" id="ProtNLM"/>
    </source>
</evidence>
<sequence>MIYELFLVITIAIIFFISLKVIISILPFFFKEQNLQSKYGNGYAVITGGTDGIGLKIAKRLISQGLNVYIIGLKTDLITQNDLPEGSFLVENDLADPQFVQKVCEWISQNHPTLLVHGAGLCIPQSFSSIEHPSKYIDAYISSLVEMTSSFIKARNKNGGIVFFSSQVAFFSSPFATLYAATKSFTGQFADSLSSEYPNLDILCLFPGAVNNTSFFRHFPKHWYFNFIRLIGQSPDTIASLVFRSIGRIRLVDSGILSYGTRIATSFIDQNIINYSGQIVVSSLRNQMEGGIKHNLPL</sequence>
<gene>
    <name evidence="5" type="ORF">M9Y10_034619</name>
</gene>
<dbReference type="SUPFAM" id="SSF51735">
    <property type="entry name" value="NAD(P)-binding Rossmann-fold domains"/>
    <property type="match status" value="1"/>
</dbReference>
<dbReference type="Pfam" id="PF00106">
    <property type="entry name" value="adh_short"/>
    <property type="match status" value="1"/>
</dbReference>